<dbReference type="EMBL" id="MLJW01000083">
    <property type="protein sequence ID" value="OIR01499.1"/>
    <property type="molecule type" value="Genomic_DNA"/>
</dbReference>
<accession>A0A1J5S0K4</accession>
<proteinExistence type="predicted"/>
<protein>
    <submittedName>
        <fullName evidence="4">Sporulation initiation phosphotransferase F</fullName>
        <ecNumber evidence="4">2.7.-.-</ecNumber>
    </submittedName>
</protein>
<evidence type="ECO:0000256" key="1">
    <source>
        <dbReference type="ARBA" id="ARBA00022553"/>
    </source>
</evidence>
<reference evidence="4" key="1">
    <citation type="submission" date="2016-10" db="EMBL/GenBank/DDBJ databases">
        <title>Sequence of Gallionella enrichment culture.</title>
        <authorList>
            <person name="Poehlein A."/>
            <person name="Muehling M."/>
            <person name="Daniel R."/>
        </authorList>
    </citation>
    <scope>NUCLEOTIDE SEQUENCE</scope>
</reference>
<dbReference type="SUPFAM" id="SSF52172">
    <property type="entry name" value="CheY-like"/>
    <property type="match status" value="1"/>
</dbReference>
<dbReference type="PROSITE" id="PS50110">
    <property type="entry name" value="RESPONSE_REGULATORY"/>
    <property type="match status" value="1"/>
</dbReference>
<dbReference type="GO" id="GO:0000160">
    <property type="term" value="P:phosphorelay signal transduction system"/>
    <property type="evidence" value="ECO:0007669"/>
    <property type="project" value="InterPro"/>
</dbReference>
<name>A0A1J5S0K4_9ZZZZ</name>
<feature type="region of interest" description="Disordered" evidence="2">
    <location>
        <begin position="133"/>
        <end position="154"/>
    </location>
</feature>
<comment type="caution">
    <text evidence="4">The sequence shown here is derived from an EMBL/GenBank/DDBJ whole genome shotgun (WGS) entry which is preliminary data.</text>
</comment>
<keyword evidence="1" id="KW-0597">Phosphoprotein</keyword>
<feature type="domain" description="Response regulatory" evidence="3">
    <location>
        <begin position="12"/>
        <end position="125"/>
    </location>
</feature>
<feature type="compositionally biased region" description="Pro residues" evidence="2">
    <location>
        <begin position="139"/>
        <end position="154"/>
    </location>
</feature>
<sequence length="154" mass="15995">MPSLPPNALRRCILVVDDDPVVRQMLARVLVESGYDAVPAATGDEAMRALAGLGSVDLALVDVELPGESGWTTLAAMRRQAPALQAIIITAWPHQQEAARAAGALGCFEKPLDFPGLLKVIDRALDGQATNVVATPTPADGPTPLASPPPISST</sequence>
<dbReference type="CDD" id="cd00156">
    <property type="entry name" value="REC"/>
    <property type="match status" value="1"/>
</dbReference>
<evidence type="ECO:0000259" key="3">
    <source>
        <dbReference type="PROSITE" id="PS50110"/>
    </source>
</evidence>
<dbReference type="Pfam" id="PF00072">
    <property type="entry name" value="Response_reg"/>
    <property type="match status" value="1"/>
</dbReference>
<evidence type="ECO:0000256" key="2">
    <source>
        <dbReference type="SAM" id="MobiDB-lite"/>
    </source>
</evidence>
<gene>
    <name evidence="4" type="primary">spo0F_2</name>
    <name evidence="4" type="ORF">GALL_164000</name>
</gene>
<dbReference type="GO" id="GO:0016740">
    <property type="term" value="F:transferase activity"/>
    <property type="evidence" value="ECO:0007669"/>
    <property type="project" value="UniProtKB-KW"/>
</dbReference>
<keyword evidence="4" id="KW-0808">Transferase</keyword>
<dbReference type="PANTHER" id="PTHR44591">
    <property type="entry name" value="STRESS RESPONSE REGULATOR PROTEIN 1"/>
    <property type="match status" value="1"/>
</dbReference>
<dbReference type="PANTHER" id="PTHR44591:SF25">
    <property type="entry name" value="CHEMOTAXIS TWO-COMPONENT RESPONSE REGULATOR"/>
    <property type="match status" value="1"/>
</dbReference>
<dbReference type="AlphaFoldDB" id="A0A1J5S0K4"/>
<dbReference type="InterPro" id="IPR050595">
    <property type="entry name" value="Bact_response_regulator"/>
</dbReference>
<dbReference type="Gene3D" id="3.40.50.2300">
    <property type="match status" value="1"/>
</dbReference>
<dbReference type="SMART" id="SM00448">
    <property type="entry name" value="REC"/>
    <property type="match status" value="1"/>
</dbReference>
<dbReference type="EC" id="2.7.-.-" evidence="4"/>
<dbReference type="InterPro" id="IPR011006">
    <property type="entry name" value="CheY-like_superfamily"/>
</dbReference>
<evidence type="ECO:0000313" key="4">
    <source>
        <dbReference type="EMBL" id="OIR01499.1"/>
    </source>
</evidence>
<dbReference type="InterPro" id="IPR001789">
    <property type="entry name" value="Sig_transdc_resp-reg_receiver"/>
</dbReference>
<organism evidence="4">
    <name type="scientific">mine drainage metagenome</name>
    <dbReference type="NCBI Taxonomy" id="410659"/>
    <lineage>
        <taxon>unclassified sequences</taxon>
        <taxon>metagenomes</taxon>
        <taxon>ecological metagenomes</taxon>
    </lineage>
</organism>